<evidence type="ECO:0000256" key="3">
    <source>
        <dbReference type="ARBA" id="ARBA00022519"/>
    </source>
</evidence>
<keyword evidence="3" id="KW-0472">Membrane</keyword>
<dbReference type="EMBL" id="PJRP01000011">
    <property type="protein sequence ID" value="PLP98421.1"/>
    <property type="molecule type" value="Genomic_DNA"/>
</dbReference>
<feature type="domain" description="ABC transporter" evidence="6">
    <location>
        <begin position="27"/>
        <end position="254"/>
    </location>
</feature>
<comment type="caution">
    <text evidence="7">The sequence shown here is derived from an EMBL/GenBank/DDBJ whole genome shotgun (WGS) entry which is preliminary data.</text>
</comment>
<dbReference type="InterPro" id="IPR003439">
    <property type="entry name" value="ABC_transporter-like_ATP-bd"/>
</dbReference>
<dbReference type="STRING" id="82633.GCA_000974605_05386"/>
<sequence length="273" mass="30942">MSTVINAPVHVEVPVPPFRPGPAGTHITIRGLTKYFAGWPLYENFDLDIPKNKIVSVFGPNGCGKSTLINMIAGLIPVDRGEILFDGKALKDTKIGYVFQNYREALFPWMRTIDNIAYPLLLEGRSKAEVDRRMAELVASFDVKFDLNRYPYELSGGQQQTASIMRALAPGPEVLFLDEPFSALDFEMTLFIREKLQEVFMQTHTTMLLVSHDLEEAVYLADEILLLTKRPTRVAEILKYDDARPRTVDTLSQASFVAAKKQSLEIFQREVRR</sequence>
<organism evidence="7 8">
    <name type="scientific">Cupriavidus pauculus</name>
    <dbReference type="NCBI Taxonomy" id="82633"/>
    <lineage>
        <taxon>Bacteria</taxon>
        <taxon>Pseudomonadati</taxon>
        <taxon>Pseudomonadota</taxon>
        <taxon>Betaproteobacteria</taxon>
        <taxon>Burkholderiales</taxon>
        <taxon>Burkholderiaceae</taxon>
        <taxon>Cupriavidus</taxon>
    </lineage>
</organism>
<dbReference type="RefSeq" id="WP_101683435.1">
    <property type="nucleotide sequence ID" value="NZ_PJRP01000011.1"/>
</dbReference>
<evidence type="ECO:0000256" key="4">
    <source>
        <dbReference type="ARBA" id="ARBA00022741"/>
    </source>
</evidence>
<dbReference type="PANTHER" id="PTHR42781">
    <property type="entry name" value="SPERMIDINE/PUTRESCINE IMPORT ATP-BINDING PROTEIN POTA"/>
    <property type="match status" value="1"/>
</dbReference>
<dbReference type="Pfam" id="PF00005">
    <property type="entry name" value="ABC_tran"/>
    <property type="match status" value="1"/>
</dbReference>
<dbReference type="AlphaFoldDB" id="A0A2N5C878"/>
<name>A0A2N5C878_9BURK</name>
<evidence type="ECO:0000259" key="6">
    <source>
        <dbReference type="PROSITE" id="PS50893"/>
    </source>
</evidence>
<dbReference type="GO" id="GO:0005524">
    <property type="term" value="F:ATP binding"/>
    <property type="evidence" value="ECO:0007669"/>
    <property type="project" value="UniProtKB-KW"/>
</dbReference>
<keyword evidence="1" id="KW-0813">Transport</keyword>
<dbReference type="Gene3D" id="3.40.50.300">
    <property type="entry name" value="P-loop containing nucleotide triphosphate hydrolases"/>
    <property type="match status" value="1"/>
</dbReference>
<dbReference type="PANTHER" id="PTHR42781:SF8">
    <property type="entry name" value="BICARBONATE TRANSPORT ATP-BINDING PROTEIN CMPC"/>
    <property type="match status" value="1"/>
</dbReference>
<keyword evidence="3" id="KW-0997">Cell inner membrane</keyword>
<gene>
    <name evidence="7" type="ORF">CYJ10_21220</name>
</gene>
<keyword evidence="4" id="KW-0547">Nucleotide-binding</keyword>
<accession>A0A2N5C878</accession>
<keyword evidence="2" id="KW-1003">Cell membrane</keyword>
<dbReference type="InterPro" id="IPR050093">
    <property type="entry name" value="ABC_SmlMolc_Importer"/>
</dbReference>
<evidence type="ECO:0000313" key="7">
    <source>
        <dbReference type="EMBL" id="PLP98421.1"/>
    </source>
</evidence>
<reference evidence="7 8" key="1">
    <citation type="submission" date="2017-12" db="EMBL/GenBank/DDBJ databases">
        <title>Genome sequence of the active heterotrophic nitrifier-denitrifier, Cupriavidus pauculus UM1.</title>
        <authorList>
            <person name="Putonti C."/>
            <person name="Castignetti D."/>
        </authorList>
    </citation>
    <scope>NUCLEOTIDE SEQUENCE [LARGE SCALE GENOMIC DNA]</scope>
    <source>
        <strain evidence="7 8">UM1</strain>
    </source>
</reference>
<evidence type="ECO:0000256" key="2">
    <source>
        <dbReference type="ARBA" id="ARBA00022475"/>
    </source>
</evidence>
<keyword evidence="5 7" id="KW-0067">ATP-binding</keyword>
<dbReference type="OrthoDB" id="8683598at2"/>
<dbReference type="Proteomes" id="UP000234341">
    <property type="component" value="Unassembled WGS sequence"/>
</dbReference>
<dbReference type="PROSITE" id="PS50893">
    <property type="entry name" value="ABC_TRANSPORTER_2"/>
    <property type="match status" value="1"/>
</dbReference>
<proteinExistence type="predicted"/>
<dbReference type="SMART" id="SM00382">
    <property type="entry name" value="AAA"/>
    <property type="match status" value="1"/>
</dbReference>
<dbReference type="InterPro" id="IPR003593">
    <property type="entry name" value="AAA+_ATPase"/>
</dbReference>
<dbReference type="InterPro" id="IPR027417">
    <property type="entry name" value="P-loop_NTPase"/>
</dbReference>
<evidence type="ECO:0000256" key="1">
    <source>
        <dbReference type="ARBA" id="ARBA00022448"/>
    </source>
</evidence>
<dbReference type="GO" id="GO:0016887">
    <property type="term" value="F:ATP hydrolysis activity"/>
    <property type="evidence" value="ECO:0007669"/>
    <property type="project" value="InterPro"/>
</dbReference>
<evidence type="ECO:0000256" key="5">
    <source>
        <dbReference type="ARBA" id="ARBA00022840"/>
    </source>
</evidence>
<protein>
    <submittedName>
        <fullName evidence="7">Nitrate ABC transporter ATP-binding protein</fullName>
    </submittedName>
</protein>
<evidence type="ECO:0000313" key="8">
    <source>
        <dbReference type="Proteomes" id="UP000234341"/>
    </source>
</evidence>
<dbReference type="SUPFAM" id="SSF52540">
    <property type="entry name" value="P-loop containing nucleoside triphosphate hydrolases"/>
    <property type="match status" value="1"/>
</dbReference>